<dbReference type="AlphaFoldDB" id="A0AA35TDF7"/>
<reference evidence="2" key="1">
    <citation type="submission" date="2023-03" db="EMBL/GenBank/DDBJ databases">
        <authorList>
            <person name="Steffen K."/>
            <person name="Cardenas P."/>
        </authorList>
    </citation>
    <scope>NUCLEOTIDE SEQUENCE</scope>
</reference>
<dbReference type="Proteomes" id="UP001174909">
    <property type="component" value="Unassembled WGS sequence"/>
</dbReference>
<dbReference type="Pfam" id="PF19432">
    <property type="entry name" value="RME-8_N"/>
    <property type="match status" value="1"/>
</dbReference>
<accession>A0AA35TDF7</accession>
<dbReference type="InterPro" id="IPR045802">
    <property type="entry name" value="GRV2/DNAJC13_N"/>
</dbReference>
<dbReference type="GO" id="GO:0010008">
    <property type="term" value="C:endosome membrane"/>
    <property type="evidence" value="ECO:0007669"/>
    <property type="project" value="TreeGrafter"/>
</dbReference>
<proteinExistence type="predicted"/>
<sequence>MAQGNEDVAKFYCTKHSWRGKYKRVFSIGTKAITTYNPNTHEVTNQWCYNEFVGIAPSPKASNEFIITMKKGRKTQQMTYSTEFRPEVLTRTLMFSPLFCEKPRNETDKRFDAAKFHWDEAKVKVLLVVRRYGVSQVDITGHTLTDYKYKDIEYMAKVADHPGAFVVAAGGFGRLQLGTGALVVSSIIDFFTFAVCPPYSETTEAEKFDMVLELISGLSSLYYIHTVHLHYMFSTHSSVLSIVLPVNIHTLPTLQSSWFIEGCCTHGSKKGLPLVVVSIMLIILSLRRSGKNSVQTLSGIKRNREITFCFANRTTYTYNLDNLLSSAS</sequence>
<protein>
    <submittedName>
        <fullName evidence="2">DnaJ homolog subfamily C member 13</fullName>
    </submittedName>
</protein>
<evidence type="ECO:0000313" key="2">
    <source>
        <dbReference type="EMBL" id="CAI8045157.1"/>
    </source>
</evidence>
<dbReference type="GO" id="GO:0006898">
    <property type="term" value="P:receptor-mediated endocytosis"/>
    <property type="evidence" value="ECO:0007669"/>
    <property type="project" value="TreeGrafter"/>
</dbReference>
<dbReference type="GO" id="GO:2000641">
    <property type="term" value="P:regulation of early endosome to late endosome transport"/>
    <property type="evidence" value="ECO:0007669"/>
    <property type="project" value="InterPro"/>
</dbReference>
<dbReference type="EMBL" id="CASHTH010003453">
    <property type="protein sequence ID" value="CAI8045157.1"/>
    <property type="molecule type" value="Genomic_DNA"/>
</dbReference>
<evidence type="ECO:0000313" key="3">
    <source>
        <dbReference type="Proteomes" id="UP001174909"/>
    </source>
</evidence>
<organism evidence="2 3">
    <name type="scientific">Geodia barretti</name>
    <name type="common">Barrett's horny sponge</name>
    <dbReference type="NCBI Taxonomy" id="519541"/>
    <lineage>
        <taxon>Eukaryota</taxon>
        <taxon>Metazoa</taxon>
        <taxon>Porifera</taxon>
        <taxon>Demospongiae</taxon>
        <taxon>Heteroscleromorpha</taxon>
        <taxon>Tetractinellida</taxon>
        <taxon>Astrophorina</taxon>
        <taxon>Geodiidae</taxon>
        <taxon>Geodia</taxon>
    </lineage>
</organism>
<dbReference type="PANTHER" id="PTHR36983:SF2">
    <property type="entry name" value="DNAJ HOMOLOG SUBFAMILY C MEMBER 13"/>
    <property type="match status" value="1"/>
</dbReference>
<name>A0AA35TDF7_GEOBA</name>
<evidence type="ECO:0000259" key="1">
    <source>
        <dbReference type="Pfam" id="PF19432"/>
    </source>
</evidence>
<gene>
    <name evidence="2" type="ORF">GBAR_LOCUS24994</name>
</gene>
<dbReference type="PANTHER" id="PTHR36983">
    <property type="entry name" value="DNAJ HOMOLOG SUBFAMILY C MEMBER 13"/>
    <property type="match status" value="1"/>
</dbReference>
<keyword evidence="3" id="KW-1185">Reference proteome</keyword>
<feature type="domain" description="DnaJ homologue subfamily C GRV2/DNAJC13 N-terminal" evidence="1">
    <location>
        <begin position="11"/>
        <end position="177"/>
    </location>
</feature>
<dbReference type="GO" id="GO:0007032">
    <property type="term" value="P:endosome organization"/>
    <property type="evidence" value="ECO:0007669"/>
    <property type="project" value="InterPro"/>
</dbReference>
<comment type="caution">
    <text evidence="2">The sequence shown here is derived from an EMBL/GenBank/DDBJ whole genome shotgun (WGS) entry which is preliminary data.</text>
</comment>
<dbReference type="InterPro" id="IPR044978">
    <property type="entry name" value="GRV2/DNAJC13"/>
</dbReference>